<reference evidence="2 3" key="1">
    <citation type="submission" date="2014-06" db="EMBL/GenBank/DDBJ databases">
        <authorList>
            <person name="Swart Estienne"/>
        </authorList>
    </citation>
    <scope>NUCLEOTIDE SEQUENCE [LARGE SCALE GENOMIC DNA]</scope>
    <source>
        <strain evidence="2 3">130c</strain>
    </source>
</reference>
<dbReference type="AlphaFoldDB" id="A0A078A7T4"/>
<keyword evidence="3" id="KW-1185">Reference proteome</keyword>
<feature type="compositionally biased region" description="Polar residues" evidence="1">
    <location>
        <begin position="332"/>
        <end position="345"/>
    </location>
</feature>
<protein>
    <submittedName>
        <fullName evidence="2">Uncharacterized protein</fullName>
    </submittedName>
</protein>
<feature type="compositionally biased region" description="Acidic residues" evidence="1">
    <location>
        <begin position="290"/>
        <end position="307"/>
    </location>
</feature>
<organism evidence="2 3">
    <name type="scientific">Stylonychia lemnae</name>
    <name type="common">Ciliate</name>
    <dbReference type="NCBI Taxonomy" id="5949"/>
    <lineage>
        <taxon>Eukaryota</taxon>
        <taxon>Sar</taxon>
        <taxon>Alveolata</taxon>
        <taxon>Ciliophora</taxon>
        <taxon>Intramacronucleata</taxon>
        <taxon>Spirotrichea</taxon>
        <taxon>Stichotrichia</taxon>
        <taxon>Sporadotrichida</taxon>
        <taxon>Oxytrichidae</taxon>
        <taxon>Stylonychinae</taxon>
        <taxon>Stylonychia</taxon>
    </lineage>
</organism>
<evidence type="ECO:0000313" key="2">
    <source>
        <dbReference type="EMBL" id="CDW78320.1"/>
    </source>
</evidence>
<dbReference type="EMBL" id="CCKQ01006988">
    <property type="protein sequence ID" value="CDW78320.1"/>
    <property type="molecule type" value="Genomic_DNA"/>
</dbReference>
<proteinExistence type="predicted"/>
<name>A0A078A7T4_STYLE</name>
<gene>
    <name evidence="2" type="primary">Contig2009.g2167</name>
    <name evidence="2" type="ORF">STYLEM_7296</name>
</gene>
<dbReference type="OMA" id="NNESANM"/>
<feature type="compositionally biased region" description="Low complexity" evidence="1">
    <location>
        <begin position="273"/>
        <end position="285"/>
    </location>
</feature>
<feature type="region of interest" description="Disordered" evidence="1">
    <location>
        <begin position="259"/>
        <end position="345"/>
    </location>
</feature>
<feature type="compositionally biased region" description="Polar residues" evidence="1">
    <location>
        <begin position="157"/>
        <end position="174"/>
    </location>
</feature>
<feature type="compositionally biased region" description="Polar residues" evidence="1">
    <location>
        <begin position="309"/>
        <end position="321"/>
    </location>
</feature>
<evidence type="ECO:0000256" key="1">
    <source>
        <dbReference type="SAM" id="MobiDB-lite"/>
    </source>
</evidence>
<accession>A0A078A7T4</accession>
<dbReference type="OrthoDB" id="286516at2759"/>
<feature type="compositionally biased region" description="Polar residues" evidence="1">
    <location>
        <begin position="488"/>
        <end position="503"/>
    </location>
</feature>
<dbReference type="Proteomes" id="UP000039865">
    <property type="component" value="Unassembled WGS sequence"/>
</dbReference>
<sequence>MSIYGGFGTRQQETTYNKAVYNLLYLMQLKISRNNKSLPFDEHRFQSLFSKLYNRLFVMEEFKYLPPKYSYSMKDLATDFGVYERADVSSVISGSTNMSMTTASGFNVNFNNESANMSSLFKEKDFTSFPLSPIKEQRGPSLGSLKNGNTSLKKYASISSSGQKSLSNGPQQRFRNPVYNEMGLSKQSKRSKKASPLRERSYDQVQNYTLPNPNQLNSISQIQSQIKPNLSTQLVKSGGLPLNKNGYINDKSGYINDGTLSDSSKRKSGSLATTINNNNIGTNLNQVQEESVEDPDDNEAMNEDDSIQNDRSVTLNQSQYTPAKKRIDDQSFQRIQPPTIRSTDNSINSRAKYLPQQKGTMLQNTGRFTIKKCKIQQMFILNLVSNRKLRSLSPRETFDQNQQYQLQNQNFSLVQNQMGGIPNGIGNGNYQPNSKVTMFYHHNGNNPNYNNQSDGESGVISQPEDYAAQINPNAYYTTNGSRFASNPYQQAATSRQTGQSNRGNGIANPYQRKFVRRQ</sequence>
<feature type="region of interest" description="Disordered" evidence="1">
    <location>
        <begin position="157"/>
        <end position="201"/>
    </location>
</feature>
<feature type="region of interest" description="Disordered" evidence="1">
    <location>
        <begin position="488"/>
        <end position="518"/>
    </location>
</feature>
<dbReference type="InParanoid" id="A0A078A7T4"/>
<evidence type="ECO:0000313" key="3">
    <source>
        <dbReference type="Proteomes" id="UP000039865"/>
    </source>
</evidence>